<reference evidence="1" key="1">
    <citation type="journal article" date="2022" name="bioRxiv">
        <title>Sequencing and chromosome-scale assembly of the giantPleurodeles waltlgenome.</title>
        <authorList>
            <person name="Brown T."/>
            <person name="Elewa A."/>
            <person name="Iarovenko S."/>
            <person name="Subramanian E."/>
            <person name="Araus A.J."/>
            <person name="Petzold A."/>
            <person name="Susuki M."/>
            <person name="Suzuki K.-i.T."/>
            <person name="Hayashi T."/>
            <person name="Toyoda A."/>
            <person name="Oliveira C."/>
            <person name="Osipova E."/>
            <person name="Leigh N.D."/>
            <person name="Simon A."/>
            <person name="Yun M.H."/>
        </authorList>
    </citation>
    <scope>NUCLEOTIDE SEQUENCE</scope>
    <source>
        <strain evidence="1">20211129_DDA</strain>
        <tissue evidence="1">Liver</tissue>
    </source>
</reference>
<evidence type="ECO:0000313" key="1">
    <source>
        <dbReference type="EMBL" id="KAJ1163679.1"/>
    </source>
</evidence>
<keyword evidence="2" id="KW-1185">Reference proteome</keyword>
<proteinExistence type="predicted"/>
<name>A0AAV7SHY1_PLEWA</name>
<dbReference type="Proteomes" id="UP001066276">
    <property type="component" value="Chromosome 4_2"/>
</dbReference>
<organism evidence="1 2">
    <name type="scientific">Pleurodeles waltl</name>
    <name type="common">Iberian ribbed newt</name>
    <dbReference type="NCBI Taxonomy" id="8319"/>
    <lineage>
        <taxon>Eukaryota</taxon>
        <taxon>Metazoa</taxon>
        <taxon>Chordata</taxon>
        <taxon>Craniata</taxon>
        <taxon>Vertebrata</taxon>
        <taxon>Euteleostomi</taxon>
        <taxon>Amphibia</taxon>
        <taxon>Batrachia</taxon>
        <taxon>Caudata</taxon>
        <taxon>Salamandroidea</taxon>
        <taxon>Salamandridae</taxon>
        <taxon>Pleurodelinae</taxon>
        <taxon>Pleurodeles</taxon>
    </lineage>
</organism>
<sequence>MECGGGRERARTTVEELREAVGWRRASTCTCSSINHFYFCNSDSTAYLLVCACWRDPLHIGDERCAEFRTETSGDEALTTRYVNFLNAILHRHEGI</sequence>
<protein>
    <submittedName>
        <fullName evidence="1">Uncharacterized protein</fullName>
    </submittedName>
</protein>
<dbReference type="AlphaFoldDB" id="A0AAV7SHY1"/>
<comment type="caution">
    <text evidence="1">The sequence shown here is derived from an EMBL/GenBank/DDBJ whole genome shotgun (WGS) entry which is preliminary data.</text>
</comment>
<gene>
    <name evidence="1" type="ORF">NDU88_004133</name>
</gene>
<evidence type="ECO:0000313" key="2">
    <source>
        <dbReference type="Proteomes" id="UP001066276"/>
    </source>
</evidence>
<dbReference type="EMBL" id="JANPWB010000008">
    <property type="protein sequence ID" value="KAJ1163679.1"/>
    <property type="molecule type" value="Genomic_DNA"/>
</dbReference>
<accession>A0AAV7SHY1</accession>